<protein>
    <submittedName>
        <fullName evidence="2">Uncharacterized protein</fullName>
    </submittedName>
</protein>
<reference evidence="2 3" key="1">
    <citation type="submission" date="2019-02" db="EMBL/GenBank/DDBJ databases">
        <title>Deep-cultivation of Planctomycetes and their phenomic and genomic characterization uncovers novel biology.</title>
        <authorList>
            <person name="Wiegand S."/>
            <person name="Jogler M."/>
            <person name="Boedeker C."/>
            <person name="Pinto D."/>
            <person name="Vollmers J."/>
            <person name="Rivas-Marin E."/>
            <person name="Kohn T."/>
            <person name="Peeters S.H."/>
            <person name="Heuer A."/>
            <person name="Rast P."/>
            <person name="Oberbeckmann S."/>
            <person name="Bunk B."/>
            <person name="Jeske O."/>
            <person name="Meyerdierks A."/>
            <person name="Storesund J.E."/>
            <person name="Kallscheuer N."/>
            <person name="Luecker S."/>
            <person name="Lage O.M."/>
            <person name="Pohl T."/>
            <person name="Merkel B.J."/>
            <person name="Hornburger P."/>
            <person name="Mueller R.-W."/>
            <person name="Bruemmer F."/>
            <person name="Labrenz M."/>
            <person name="Spormann A.M."/>
            <person name="Op Den Camp H."/>
            <person name="Overmann J."/>
            <person name="Amann R."/>
            <person name="Jetten M.S.M."/>
            <person name="Mascher T."/>
            <person name="Medema M.H."/>
            <person name="Devos D.P."/>
            <person name="Kaster A.-K."/>
            <person name="Ovreas L."/>
            <person name="Rohde M."/>
            <person name="Galperin M.Y."/>
            <person name="Jogler C."/>
        </authorList>
    </citation>
    <scope>NUCLEOTIDE SEQUENCE [LARGE SCALE GENOMIC DNA]</scope>
    <source>
        <strain evidence="2 3">Q31b</strain>
    </source>
</reference>
<feature type="region of interest" description="Disordered" evidence="1">
    <location>
        <begin position="20"/>
        <end position="45"/>
    </location>
</feature>
<dbReference type="Proteomes" id="UP000315471">
    <property type="component" value="Unassembled WGS sequence"/>
</dbReference>
<keyword evidence="3" id="KW-1185">Reference proteome</keyword>
<dbReference type="AlphaFoldDB" id="A0A5C6DW46"/>
<comment type="caution">
    <text evidence="2">The sequence shown here is derived from an EMBL/GenBank/DDBJ whole genome shotgun (WGS) entry which is preliminary data.</text>
</comment>
<sequence length="102" mass="11115">MASHQQFLRDQDVSGFRTISGRIEDGNVSPSGLGKKTSKFPGPDDPGSLCAALWAETTTTLEQIDKNLAMELTYRFRPHRGQATNRTPRSPSPEADTSLPVA</sequence>
<dbReference type="EMBL" id="SJPY01000004">
    <property type="protein sequence ID" value="TWU41613.1"/>
    <property type="molecule type" value="Genomic_DNA"/>
</dbReference>
<accession>A0A5C6DW46</accession>
<proteinExistence type="predicted"/>
<feature type="region of interest" description="Disordered" evidence="1">
    <location>
        <begin position="75"/>
        <end position="102"/>
    </location>
</feature>
<organism evidence="2 3">
    <name type="scientific">Novipirellula aureliae</name>
    <dbReference type="NCBI Taxonomy" id="2527966"/>
    <lineage>
        <taxon>Bacteria</taxon>
        <taxon>Pseudomonadati</taxon>
        <taxon>Planctomycetota</taxon>
        <taxon>Planctomycetia</taxon>
        <taxon>Pirellulales</taxon>
        <taxon>Pirellulaceae</taxon>
        <taxon>Novipirellula</taxon>
    </lineage>
</organism>
<evidence type="ECO:0000313" key="2">
    <source>
        <dbReference type="EMBL" id="TWU41613.1"/>
    </source>
</evidence>
<gene>
    <name evidence="2" type="ORF">Q31b_30640</name>
</gene>
<evidence type="ECO:0000313" key="3">
    <source>
        <dbReference type="Proteomes" id="UP000315471"/>
    </source>
</evidence>
<evidence type="ECO:0000256" key="1">
    <source>
        <dbReference type="SAM" id="MobiDB-lite"/>
    </source>
</evidence>
<name>A0A5C6DW46_9BACT</name>